<sequence length="150" mass="16769">MKMWRLLLEATVFGAVCLLFAGSVSVAEVVVAAIAGLFAALWHGRLLRWSAFRFVGRPQPLHMLKLAANGALRDVPKGGWRVLASIWRRRYGQQLMEPMPVLIEGTDMRTVPKQRALAILTTSFGPLAYTIEAHHQALRVHRADATRRSE</sequence>
<accession>A0ABW8JLI8</accession>
<reference evidence="1 2" key="1">
    <citation type="submission" date="2020-10" db="EMBL/GenBank/DDBJ databases">
        <title>Phylogeny of dyella-like bacteria.</title>
        <authorList>
            <person name="Fu J."/>
        </authorList>
    </citation>
    <scope>NUCLEOTIDE SEQUENCE [LARGE SCALE GENOMIC DNA]</scope>
    <source>
        <strain evidence="1 2">JP1</strain>
    </source>
</reference>
<dbReference type="EMBL" id="JADIKJ010000010">
    <property type="protein sequence ID" value="MFK2900650.1"/>
    <property type="molecule type" value="Genomic_DNA"/>
</dbReference>
<organism evidence="1 2">
    <name type="scientific">Dyella jejuensis</name>
    <dbReference type="NCBI Taxonomy" id="1432009"/>
    <lineage>
        <taxon>Bacteria</taxon>
        <taxon>Pseudomonadati</taxon>
        <taxon>Pseudomonadota</taxon>
        <taxon>Gammaproteobacteria</taxon>
        <taxon>Lysobacterales</taxon>
        <taxon>Rhodanobacteraceae</taxon>
        <taxon>Dyella</taxon>
    </lineage>
</organism>
<evidence type="ECO:0000313" key="2">
    <source>
        <dbReference type="Proteomes" id="UP001620461"/>
    </source>
</evidence>
<evidence type="ECO:0000313" key="1">
    <source>
        <dbReference type="EMBL" id="MFK2900650.1"/>
    </source>
</evidence>
<evidence type="ECO:0008006" key="3">
    <source>
        <dbReference type="Google" id="ProtNLM"/>
    </source>
</evidence>
<name>A0ABW8JLI8_9GAMM</name>
<comment type="caution">
    <text evidence="1">The sequence shown here is derived from an EMBL/GenBank/DDBJ whole genome shotgun (WGS) entry which is preliminary data.</text>
</comment>
<proteinExistence type="predicted"/>
<protein>
    <recommendedName>
        <fullName evidence="3">Toxin CptA</fullName>
    </recommendedName>
</protein>
<keyword evidence="2" id="KW-1185">Reference proteome</keyword>
<dbReference type="Proteomes" id="UP001620461">
    <property type="component" value="Unassembled WGS sequence"/>
</dbReference>
<gene>
    <name evidence="1" type="ORF">ISP15_09905</name>
</gene>